<proteinExistence type="predicted"/>
<evidence type="ECO:0000313" key="1">
    <source>
        <dbReference type="EMBL" id="GMF16703.1"/>
    </source>
</evidence>
<sequence>MTREVWFQLVGEDGNAVTSADAVFIDIEDVVALRDAVKEKCPNNLTNVDAADLTVFNPNGAALEDSPIGSFGV</sequence>
<dbReference type="Proteomes" id="UP001165083">
    <property type="component" value="Unassembled WGS sequence"/>
</dbReference>
<dbReference type="EMBL" id="BSXW01000259">
    <property type="protein sequence ID" value="GMF16703.1"/>
    <property type="molecule type" value="Genomic_DNA"/>
</dbReference>
<keyword evidence="2" id="KW-1185">Reference proteome</keyword>
<evidence type="ECO:0000313" key="2">
    <source>
        <dbReference type="Proteomes" id="UP001165083"/>
    </source>
</evidence>
<reference evidence="1" key="1">
    <citation type="submission" date="2023-04" db="EMBL/GenBank/DDBJ databases">
        <title>Phytophthora lilii NBRC 32176.</title>
        <authorList>
            <person name="Ichikawa N."/>
            <person name="Sato H."/>
            <person name="Tonouchi N."/>
        </authorList>
    </citation>
    <scope>NUCLEOTIDE SEQUENCE</scope>
    <source>
        <strain evidence="1">NBRC 32176</strain>
    </source>
</reference>
<organism evidence="1 2">
    <name type="scientific">Phytophthora lilii</name>
    <dbReference type="NCBI Taxonomy" id="2077276"/>
    <lineage>
        <taxon>Eukaryota</taxon>
        <taxon>Sar</taxon>
        <taxon>Stramenopiles</taxon>
        <taxon>Oomycota</taxon>
        <taxon>Peronosporomycetes</taxon>
        <taxon>Peronosporales</taxon>
        <taxon>Peronosporaceae</taxon>
        <taxon>Phytophthora</taxon>
    </lineage>
</organism>
<comment type="caution">
    <text evidence="1">The sequence shown here is derived from an EMBL/GenBank/DDBJ whole genome shotgun (WGS) entry which is preliminary data.</text>
</comment>
<dbReference type="OrthoDB" id="125058at2759"/>
<dbReference type="AlphaFoldDB" id="A0A9W6WKE1"/>
<accession>A0A9W6WKE1</accession>
<gene>
    <name evidence="1" type="ORF">Plil01_000599400</name>
</gene>
<protein>
    <submittedName>
        <fullName evidence="1">Unnamed protein product</fullName>
    </submittedName>
</protein>
<name>A0A9W6WKE1_9STRA</name>